<dbReference type="GO" id="GO:0005524">
    <property type="term" value="F:ATP binding"/>
    <property type="evidence" value="ECO:0007669"/>
    <property type="project" value="UniProtKB-KW"/>
</dbReference>
<evidence type="ECO:0000313" key="2">
    <source>
        <dbReference type="EMBL" id="NGZ74979.1"/>
    </source>
</evidence>
<comment type="caution">
    <text evidence="2">The sequence shown here is derived from an EMBL/GenBank/DDBJ whole genome shotgun (WGS) entry which is preliminary data.</text>
</comment>
<dbReference type="RefSeq" id="WP_166273303.1">
    <property type="nucleotide sequence ID" value="NZ_JAAFGS010000002.1"/>
</dbReference>
<dbReference type="InterPro" id="IPR038461">
    <property type="entry name" value="Schlafen_AlbA_2_dom_sf"/>
</dbReference>
<keyword evidence="2" id="KW-0547">Nucleotide-binding</keyword>
<dbReference type="Pfam" id="PF04326">
    <property type="entry name" value="SLFN_AlbA_2"/>
    <property type="match status" value="1"/>
</dbReference>
<gene>
    <name evidence="2" type="ORF">GYN08_06590</name>
</gene>
<evidence type="ECO:0000313" key="3">
    <source>
        <dbReference type="Proteomes" id="UP000800303"/>
    </source>
</evidence>
<organism evidence="2 3">
    <name type="scientific">Saccharibacillus alkalitolerans</name>
    <dbReference type="NCBI Taxonomy" id="2705290"/>
    <lineage>
        <taxon>Bacteria</taxon>
        <taxon>Bacillati</taxon>
        <taxon>Bacillota</taxon>
        <taxon>Bacilli</taxon>
        <taxon>Bacillales</taxon>
        <taxon>Paenibacillaceae</taxon>
        <taxon>Saccharibacillus</taxon>
    </lineage>
</organism>
<dbReference type="InterPro" id="IPR007421">
    <property type="entry name" value="Schlafen_AlbA_2_dom"/>
</dbReference>
<keyword evidence="2" id="KW-0067">ATP-binding</keyword>
<protein>
    <submittedName>
        <fullName evidence="2">ATP-binding protein</fullName>
    </submittedName>
</protein>
<dbReference type="Proteomes" id="UP000800303">
    <property type="component" value="Unassembled WGS sequence"/>
</dbReference>
<reference evidence="2 3" key="1">
    <citation type="submission" date="2020-01" db="EMBL/GenBank/DDBJ databases">
        <title>Polyphasic characterisation and genomic insights into a novel alkali tolerant bacterium VR-M41.</title>
        <authorList>
            <person name="Vemuluri V.R."/>
        </authorList>
    </citation>
    <scope>NUCLEOTIDE SEQUENCE [LARGE SCALE GENOMIC DNA]</scope>
    <source>
        <strain evidence="2 3">VR-M41</strain>
    </source>
</reference>
<sequence length="308" mass="36153">MDKIKDLLLNGHEGYELDFKAVQYSPAYLAELIKDIVAMANCHIEGDKYIVIGVKERSEGNEYKGIPPEEFIDSAVYAEAVHNHVEPELTFEYFKYEYDGKLFGIFKIFNSENKPYMIKKKIGKWQEGDSWIRRGSRNDRLKRPDFDRIYEGREQIDIAFCEEELFARKEEYGCASIEVCISNYSKKPITIISGSFQIIDLNGRLRTRHSVRGWKEYSNNDFKLSLKPFDEEVGHIFVNFESNDALLLRMNEFGNPDQEFFKFRLILRDARGKEYIKETVGSVFAQGEVLWKVQKFLEKPKGWLGRRR</sequence>
<name>A0ABX0F4P1_9BACL</name>
<proteinExistence type="predicted"/>
<accession>A0ABX0F4P1</accession>
<dbReference type="EMBL" id="JAAFGS010000002">
    <property type="protein sequence ID" value="NGZ74979.1"/>
    <property type="molecule type" value="Genomic_DNA"/>
</dbReference>
<evidence type="ECO:0000259" key="1">
    <source>
        <dbReference type="Pfam" id="PF04326"/>
    </source>
</evidence>
<dbReference type="Gene3D" id="3.30.950.30">
    <property type="entry name" value="Schlafen, AAA domain"/>
    <property type="match status" value="1"/>
</dbReference>
<keyword evidence="3" id="KW-1185">Reference proteome</keyword>
<feature type="domain" description="Schlafen AlbA-2" evidence="1">
    <location>
        <begin position="13"/>
        <end position="141"/>
    </location>
</feature>